<dbReference type="EMBL" id="VIGI01000019">
    <property type="protein sequence ID" value="KAB8290024.1"/>
    <property type="molecule type" value="Genomic_DNA"/>
</dbReference>
<evidence type="ECO:0000313" key="2">
    <source>
        <dbReference type="EMBL" id="KAB8290024.1"/>
    </source>
</evidence>
<dbReference type="Proteomes" id="UP000326757">
    <property type="component" value="Unassembled WGS sequence"/>
</dbReference>
<evidence type="ECO:0000313" key="3">
    <source>
        <dbReference type="Proteomes" id="UP000326757"/>
    </source>
</evidence>
<proteinExistence type="predicted"/>
<sequence>MASAKRKRENFAEAIYRPSHIKSTDLQTTNRRTSRRSLVSTQAPAASDVEKGDINRSSDEVDESIATLKLAAESVTVRVLRETADEQARVIQVMRSTINAKDLKNQKLYRKIERRDKRVGRLSKRVERVDFALFRTRLAEA</sequence>
<feature type="region of interest" description="Disordered" evidence="1">
    <location>
        <begin position="1"/>
        <end position="56"/>
    </location>
</feature>
<keyword evidence="3" id="KW-1185">Reference proteome</keyword>
<organism evidence="2 3">
    <name type="scientific">Monilinia laxa</name>
    <name type="common">Brown rot fungus</name>
    <name type="synonym">Sclerotinia laxa</name>
    <dbReference type="NCBI Taxonomy" id="61186"/>
    <lineage>
        <taxon>Eukaryota</taxon>
        <taxon>Fungi</taxon>
        <taxon>Dikarya</taxon>
        <taxon>Ascomycota</taxon>
        <taxon>Pezizomycotina</taxon>
        <taxon>Leotiomycetes</taxon>
        <taxon>Helotiales</taxon>
        <taxon>Sclerotiniaceae</taxon>
        <taxon>Monilinia</taxon>
    </lineage>
</organism>
<feature type="compositionally biased region" description="Polar residues" evidence="1">
    <location>
        <begin position="24"/>
        <end position="44"/>
    </location>
</feature>
<dbReference type="AlphaFoldDB" id="A0A5N6JR73"/>
<dbReference type="OrthoDB" id="3535172at2759"/>
<name>A0A5N6JR73_MONLA</name>
<protein>
    <submittedName>
        <fullName evidence="2">Uncharacterized protein</fullName>
    </submittedName>
</protein>
<comment type="caution">
    <text evidence="2">The sequence shown here is derived from an EMBL/GenBank/DDBJ whole genome shotgun (WGS) entry which is preliminary data.</text>
</comment>
<evidence type="ECO:0000256" key="1">
    <source>
        <dbReference type="SAM" id="MobiDB-lite"/>
    </source>
</evidence>
<reference evidence="2 3" key="1">
    <citation type="submission" date="2019-06" db="EMBL/GenBank/DDBJ databases">
        <title>Genome Sequence of the Brown Rot Fungal Pathogen Monilinia laxa.</title>
        <authorList>
            <person name="De Miccolis Angelini R.M."/>
            <person name="Landi L."/>
            <person name="Abate D."/>
            <person name="Pollastro S."/>
            <person name="Romanazzi G."/>
            <person name="Faretra F."/>
        </authorList>
    </citation>
    <scope>NUCLEOTIDE SEQUENCE [LARGE SCALE GENOMIC DNA]</scope>
    <source>
        <strain evidence="2 3">Mlax316</strain>
    </source>
</reference>
<gene>
    <name evidence="2" type="ORF">EYC80_010350</name>
</gene>
<accession>A0A5N6JR73</accession>